<evidence type="ECO:0000313" key="7">
    <source>
        <dbReference type="Proteomes" id="UP000323454"/>
    </source>
</evidence>
<dbReference type="Gene3D" id="1.10.405.10">
    <property type="entry name" value="Guanine Nucleotide Dissociation Inhibitor, domain 1"/>
    <property type="match status" value="1"/>
</dbReference>
<dbReference type="EMBL" id="VUOB01000021">
    <property type="protein sequence ID" value="KAA2262645.1"/>
    <property type="molecule type" value="Genomic_DNA"/>
</dbReference>
<reference evidence="6 7" key="1">
    <citation type="submission" date="2019-09" db="EMBL/GenBank/DDBJ databases">
        <title>Goodfellowia gen. nov., a new genus of the Pseudonocardineae related to Actinoalloteichus, containing Goodfellowia coeruleoviolacea gen. nov., comb. nov. gen. nov., comb. nov.</title>
        <authorList>
            <person name="Labeda D."/>
        </authorList>
    </citation>
    <scope>NUCLEOTIDE SEQUENCE [LARGE SCALE GENOMIC DNA]</scope>
    <source>
        <strain evidence="6 7">AN110305</strain>
    </source>
</reference>
<evidence type="ECO:0000256" key="4">
    <source>
        <dbReference type="PIRSR" id="PIRSR601613-1"/>
    </source>
</evidence>
<dbReference type="InterPro" id="IPR036188">
    <property type="entry name" value="FAD/NAD-bd_sf"/>
</dbReference>
<evidence type="ECO:0000256" key="1">
    <source>
        <dbReference type="ARBA" id="ARBA00001974"/>
    </source>
</evidence>
<feature type="binding site" evidence="4">
    <location>
        <position position="231"/>
    </location>
    <ligand>
        <name>FAD</name>
        <dbReference type="ChEBI" id="CHEBI:57692"/>
    </ligand>
</feature>
<sequence length="431" mass="46300">MDLPEVDVAIVGAGFAGLTAARDLGEAGRTVCVLEARDRIGGRTWYRTDLFDGIGLEMGGTWIVPEQAFVSAEVRRYGIAVADSELPHRMTWSDQGKVLESLMPVPPAELGDLEHAVRALVAAGARLDVDRPLSEQDLVDLDVPIRQWARDAGLRGNARELLISWFCGCGNASAETGSALDILRWLAAMGNSVWGMVRASVLGQTFVDGTASLATALAEDGGAEIRLSTPVRSVRQEADRVVVGHDGGAVAARRVLVTVPIGVLRHVDFQPALSPAKLAVSTENHAGQGQKVWAIARNVPHDLSGYGWGTAFDYVGAMGTRPDGVLLVCFAPEHDRVDGTDRVAVQCAVREFAPDAEVVATATHQWVDDEWSRGTWTTFRAGQISRYEKDLGAREGRVHFAGAHTARRWPGFIDGAIDSGRRAAAELLEVL</sequence>
<comment type="cofactor">
    <cofactor evidence="1">
        <name>FAD</name>
        <dbReference type="ChEBI" id="CHEBI:57692"/>
    </cofactor>
</comment>
<dbReference type="Proteomes" id="UP000323454">
    <property type="component" value="Unassembled WGS sequence"/>
</dbReference>
<dbReference type="InterPro" id="IPR002937">
    <property type="entry name" value="Amino_oxidase"/>
</dbReference>
<dbReference type="PANTHER" id="PTHR43563:SF1">
    <property type="entry name" value="AMINE OXIDASE [FLAVIN-CONTAINING] B"/>
    <property type="match status" value="1"/>
</dbReference>
<comment type="caution">
    <text evidence="6">The sequence shown here is derived from an EMBL/GenBank/DDBJ whole genome shotgun (WGS) entry which is preliminary data.</text>
</comment>
<dbReference type="RefSeq" id="WP_149849624.1">
    <property type="nucleotide sequence ID" value="NZ_VUOB01000021.1"/>
</dbReference>
<gene>
    <name evidence="6" type="ORF">F0L68_12155</name>
</gene>
<dbReference type="SUPFAM" id="SSF51905">
    <property type="entry name" value="FAD/NAD(P)-binding domain"/>
    <property type="match status" value="1"/>
</dbReference>
<protein>
    <submittedName>
        <fullName evidence="6">FAD-dependent oxidoreductase</fullName>
    </submittedName>
</protein>
<dbReference type="Pfam" id="PF01593">
    <property type="entry name" value="Amino_oxidase"/>
    <property type="match status" value="1"/>
</dbReference>
<feature type="binding site" evidence="4">
    <location>
        <begin position="35"/>
        <end position="36"/>
    </location>
    <ligand>
        <name>FAD</name>
        <dbReference type="ChEBI" id="CHEBI:57692"/>
    </ligand>
</feature>
<accession>A0A5B2XHW2</accession>
<dbReference type="GO" id="GO:0016491">
    <property type="term" value="F:oxidoreductase activity"/>
    <property type="evidence" value="ECO:0007669"/>
    <property type="project" value="UniProtKB-KW"/>
</dbReference>
<name>A0A5B2XHW2_9PSEU</name>
<evidence type="ECO:0000256" key="2">
    <source>
        <dbReference type="ARBA" id="ARBA00005995"/>
    </source>
</evidence>
<evidence type="ECO:0000259" key="5">
    <source>
        <dbReference type="Pfam" id="PF01593"/>
    </source>
</evidence>
<dbReference type="Gene3D" id="3.50.50.60">
    <property type="entry name" value="FAD/NAD(P)-binding domain"/>
    <property type="match status" value="1"/>
</dbReference>
<keyword evidence="3" id="KW-0560">Oxidoreductase</keyword>
<dbReference type="OrthoDB" id="337830at2"/>
<comment type="similarity">
    <text evidence="2">Belongs to the flavin monoamine oxidase family.</text>
</comment>
<evidence type="ECO:0000313" key="6">
    <source>
        <dbReference type="EMBL" id="KAA2262645.1"/>
    </source>
</evidence>
<evidence type="ECO:0000256" key="3">
    <source>
        <dbReference type="ARBA" id="ARBA00023002"/>
    </source>
</evidence>
<feature type="domain" description="Amine oxidase" evidence="5">
    <location>
        <begin position="15"/>
        <end position="428"/>
    </location>
</feature>
<proteinExistence type="inferred from homology"/>
<keyword evidence="7" id="KW-1185">Reference proteome</keyword>
<dbReference type="AlphaFoldDB" id="A0A5B2XHW2"/>
<reference evidence="6 7" key="2">
    <citation type="submission" date="2019-09" db="EMBL/GenBank/DDBJ databases">
        <authorList>
            <person name="Jin C."/>
        </authorList>
    </citation>
    <scope>NUCLEOTIDE SEQUENCE [LARGE SCALE GENOMIC DNA]</scope>
    <source>
        <strain evidence="6 7">AN110305</strain>
    </source>
</reference>
<dbReference type="InterPro" id="IPR050703">
    <property type="entry name" value="Flavin_MAO"/>
</dbReference>
<organism evidence="6 7">
    <name type="scientific">Solihabitans fulvus</name>
    <dbReference type="NCBI Taxonomy" id="1892852"/>
    <lineage>
        <taxon>Bacteria</taxon>
        <taxon>Bacillati</taxon>
        <taxon>Actinomycetota</taxon>
        <taxon>Actinomycetes</taxon>
        <taxon>Pseudonocardiales</taxon>
        <taxon>Pseudonocardiaceae</taxon>
        <taxon>Solihabitans</taxon>
    </lineage>
</organism>
<dbReference type="InterPro" id="IPR001613">
    <property type="entry name" value="Flavin_amine_oxidase"/>
</dbReference>
<dbReference type="Gene3D" id="3.90.660.10">
    <property type="match status" value="1"/>
</dbReference>
<dbReference type="PRINTS" id="PR00757">
    <property type="entry name" value="AMINEOXDASEF"/>
</dbReference>
<dbReference type="PANTHER" id="PTHR43563">
    <property type="entry name" value="AMINE OXIDASE"/>
    <property type="match status" value="1"/>
</dbReference>